<name>A0A1C4ZPG3_MICVI</name>
<gene>
    <name evidence="2" type="ORF">GA0074695_5874</name>
</gene>
<organism evidence="2 3">
    <name type="scientific">Micromonospora viridifaciens</name>
    <dbReference type="NCBI Taxonomy" id="1881"/>
    <lineage>
        <taxon>Bacteria</taxon>
        <taxon>Bacillati</taxon>
        <taxon>Actinomycetota</taxon>
        <taxon>Actinomycetes</taxon>
        <taxon>Micromonosporales</taxon>
        <taxon>Micromonosporaceae</taxon>
        <taxon>Micromonospora</taxon>
    </lineage>
</organism>
<dbReference type="Proteomes" id="UP000198242">
    <property type="component" value="Chromosome I"/>
</dbReference>
<feature type="compositionally biased region" description="Pro residues" evidence="1">
    <location>
        <begin position="96"/>
        <end position="110"/>
    </location>
</feature>
<keyword evidence="3" id="KW-1185">Reference proteome</keyword>
<protein>
    <submittedName>
        <fullName evidence="2">Uncharacterized protein</fullName>
    </submittedName>
</protein>
<sequence length="157" mass="17011">MLTIDRVSTGRALVSDELFAQLTARIARDHPELAADLPARIMDQALAFLGACATATEPLGPSDLVDIGWHTFILHTREYADFCQRIAGRFIHHQPDPPPDETGPTPPEPLGAPISRAVDAIRAAGFAIDQELWARAAADCQSKCHQCHAGCHNSPTR</sequence>
<feature type="region of interest" description="Disordered" evidence="1">
    <location>
        <begin position="90"/>
        <end position="113"/>
    </location>
</feature>
<dbReference type="AlphaFoldDB" id="A0A1C4ZPG3"/>
<dbReference type="RefSeq" id="WP_089009122.1">
    <property type="nucleotide sequence ID" value="NZ_LT607411.1"/>
</dbReference>
<reference evidence="3" key="1">
    <citation type="submission" date="2016-06" db="EMBL/GenBank/DDBJ databases">
        <authorList>
            <person name="Varghese N."/>
            <person name="Submissions Spin"/>
        </authorList>
    </citation>
    <scope>NUCLEOTIDE SEQUENCE [LARGE SCALE GENOMIC DNA]</scope>
    <source>
        <strain evidence="3">DSM 43909</strain>
    </source>
</reference>
<proteinExistence type="predicted"/>
<dbReference type="EMBL" id="LT607411">
    <property type="protein sequence ID" value="SCF34674.1"/>
    <property type="molecule type" value="Genomic_DNA"/>
</dbReference>
<dbReference type="OrthoDB" id="5328543at2"/>
<evidence type="ECO:0000313" key="3">
    <source>
        <dbReference type="Proteomes" id="UP000198242"/>
    </source>
</evidence>
<accession>A0A1C4ZPG3</accession>
<evidence type="ECO:0000256" key="1">
    <source>
        <dbReference type="SAM" id="MobiDB-lite"/>
    </source>
</evidence>
<evidence type="ECO:0000313" key="2">
    <source>
        <dbReference type="EMBL" id="SCF34674.1"/>
    </source>
</evidence>